<protein>
    <recommendedName>
        <fullName evidence="3">2'-5' RNA ligase</fullName>
    </recommendedName>
</protein>
<reference evidence="1 2" key="1">
    <citation type="submission" date="2015-07" db="EMBL/GenBank/DDBJ databases">
        <title>Genome sequence of Levilinea saccharolytica DSM 16555.</title>
        <authorList>
            <person name="Hemp J."/>
            <person name="Ward L.M."/>
            <person name="Pace L.A."/>
            <person name="Fischer W.W."/>
        </authorList>
    </citation>
    <scope>NUCLEOTIDE SEQUENCE [LARGE SCALE GENOMIC DNA]</scope>
    <source>
        <strain evidence="1 2">KIBI-1</strain>
    </source>
</reference>
<dbReference type="OrthoDB" id="463286at2"/>
<dbReference type="Gene3D" id="3.90.1140.10">
    <property type="entry name" value="Cyclic phosphodiesterase"/>
    <property type="match status" value="1"/>
</dbReference>
<evidence type="ECO:0000313" key="2">
    <source>
        <dbReference type="Proteomes" id="UP000050501"/>
    </source>
</evidence>
<dbReference type="STRING" id="229921.ADN01_15625"/>
<dbReference type="PANTHER" id="PTHR40037:SF1">
    <property type="entry name" value="PHOSPHOESTERASE SAOUHSC_00951-RELATED"/>
    <property type="match status" value="1"/>
</dbReference>
<proteinExistence type="predicted"/>
<dbReference type="EMBL" id="LGCM01000058">
    <property type="protein sequence ID" value="KPL77994.1"/>
    <property type="molecule type" value="Genomic_DNA"/>
</dbReference>
<dbReference type="SUPFAM" id="SSF55144">
    <property type="entry name" value="LigT-like"/>
    <property type="match status" value="1"/>
</dbReference>
<dbReference type="RefSeq" id="WP_062416852.1">
    <property type="nucleotide sequence ID" value="NZ_DF967974.1"/>
</dbReference>
<gene>
    <name evidence="1" type="ORF">ADN01_15625</name>
</gene>
<comment type="caution">
    <text evidence="1">The sequence shown here is derived from an EMBL/GenBank/DDBJ whole genome shotgun (WGS) entry which is preliminary data.</text>
</comment>
<dbReference type="PANTHER" id="PTHR40037">
    <property type="entry name" value="PHOSPHOESTERASE YJCG-RELATED"/>
    <property type="match status" value="1"/>
</dbReference>
<dbReference type="AlphaFoldDB" id="A0A0N8GNG0"/>
<evidence type="ECO:0000313" key="1">
    <source>
        <dbReference type="EMBL" id="KPL77994.1"/>
    </source>
</evidence>
<dbReference type="Proteomes" id="UP000050501">
    <property type="component" value="Unassembled WGS sequence"/>
</dbReference>
<keyword evidence="2" id="KW-1185">Reference proteome</keyword>
<dbReference type="InterPro" id="IPR050580">
    <property type="entry name" value="2H_phosphoesterase_YjcG-like"/>
</dbReference>
<accession>A0A0N8GNG0</accession>
<dbReference type="InterPro" id="IPR009097">
    <property type="entry name" value="Cyclic_Pdiesterase"/>
</dbReference>
<sequence length="174" mass="19251">MYGIVSLLPEPYQSEASRRMQRALEFGAEPARLPAHVSFHVAASYPMEETRAALQEIAAQTAPLTVHTGGWGVFPGPQPVVFIALAKNEALVTLHQRIWQRLAPWVPDPHPLYALDAWVPHITIACEGLTPASASRMLASLAFEPLQWHFELPDLTVLCNDPPPVRLRVPLNTI</sequence>
<name>A0A0N8GNG0_9CHLR</name>
<evidence type="ECO:0008006" key="3">
    <source>
        <dbReference type="Google" id="ProtNLM"/>
    </source>
</evidence>
<organism evidence="1 2">
    <name type="scientific">Levilinea saccharolytica</name>
    <dbReference type="NCBI Taxonomy" id="229921"/>
    <lineage>
        <taxon>Bacteria</taxon>
        <taxon>Bacillati</taxon>
        <taxon>Chloroflexota</taxon>
        <taxon>Anaerolineae</taxon>
        <taxon>Anaerolineales</taxon>
        <taxon>Anaerolineaceae</taxon>
        <taxon>Levilinea</taxon>
    </lineage>
</organism>
<dbReference type="Pfam" id="PF13563">
    <property type="entry name" value="2_5_RNA_ligase2"/>
    <property type="match status" value="1"/>
</dbReference>